<proteinExistence type="predicted"/>
<dbReference type="Gene3D" id="3.90.1640.10">
    <property type="entry name" value="inorganic pyrophosphatase (n-terminal core)"/>
    <property type="match status" value="1"/>
</dbReference>
<dbReference type="Pfam" id="PF02272">
    <property type="entry name" value="DHHA1"/>
    <property type="match status" value="1"/>
</dbReference>
<dbReference type="EMBL" id="DVHE01000068">
    <property type="protein sequence ID" value="HIR51372.1"/>
    <property type="molecule type" value="Genomic_DNA"/>
</dbReference>
<dbReference type="InterPro" id="IPR001667">
    <property type="entry name" value="DDH_dom"/>
</dbReference>
<accession>A0A9D1DIQ4</accession>
<name>A0A9D1DIQ4_9FIRM</name>
<dbReference type="PANTHER" id="PTHR47618">
    <property type="entry name" value="BIFUNCTIONAL OLIGORIBONUCLEASE AND PAP PHOSPHATASE NRNA"/>
    <property type="match status" value="1"/>
</dbReference>
<dbReference type="Pfam" id="PF01368">
    <property type="entry name" value="DHH"/>
    <property type="match status" value="1"/>
</dbReference>
<feature type="domain" description="DDH" evidence="1">
    <location>
        <begin position="18"/>
        <end position="153"/>
    </location>
</feature>
<dbReference type="InterPro" id="IPR051319">
    <property type="entry name" value="Oligoribo/pAp-PDE_c-di-AMP_PDE"/>
</dbReference>
<dbReference type="PANTHER" id="PTHR47618:SF1">
    <property type="entry name" value="BIFUNCTIONAL OLIGORIBONUCLEASE AND PAP PHOSPHATASE NRNA"/>
    <property type="match status" value="1"/>
</dbReference>
<dbReference type="SUPFAM" id="SSF64182">
    <property type="entry name" value="DHH phosphoesterases"/>
    <property type="match status" value="1"/>
</dbReference>
<evidence type="ECO:0000259" key="1">
    <source>
        <dbReference type="Pfam" id="PF01368"/>
    </source>
</evidence>
<dbReference type="Gene3D" id="3.10.310.30">
    <property type="match status" value="1"/>
</dbReference>
<feature type="domain" description="DHHA1" evidence="2">
    <location>
        <begin position="227"/>
        <end position="312"/>
    </location>
</feature>
<dbReference type="Proteomes" id="UP000824239">
    <property type="component" value="Unassembled WGS sequence"/>
</dbReference>
<dbReference type="InterPro" id="IPR003156">
    <property type="entry name" value="DHHA1_dom"/>
</dbReference>
<reference evidence="3" key="1">
    <citation type="submission" date="2020-10" db="EMBL/GenBank/DDBJ databases">
        <authorList>
            <person name="Gilroy R."/>
        </authorList>
    </citation>
    <scope>NUCLEOTIDE SEQUENCE</scope>
    <source>
        <strain evidence="3">ChiBcec15-4380</strain>
    </source>
</reference>
<gene>
    <name evidence="3" type="ORF">IAA53_08900</name>
</gene>
<evidence type="ECO:0000313" key="4">
    <source>
        <dbReference type="Proteomes" id="UP000824239"/>
    </source>
</evidence>
<evidence type="ECO:0000313" key="3">
    <source>
        <dbReference type="EMBL" id="HIR51372.1"/>
    </source>
</evidence>
<reference evidence="3" key="2">
    <citation type="journal article" date="2021" name="PeerJ">
        <title>Extensive microbial diversity within the chicken gut microbiome revealed by metagenomics and culture.</title>
        <authorList>
            <person name="Gilroy R."/>
            <person name="Ravi A."/>
            <person name="Getino M."/>
            <person name="Pursley I."/>
            <person name="Horton D.L."/>
            <person name="Alikhan N.F."/>
            <person name="Baker D."/>
            <person name="Gharbi K."/>
            <person name="Hall N."/>
            <person name="Watson M."/>
            <person name="Adriaenssens E.M."/>
            <person name="Foster-Nyarko E."/>
            <person name="Jarju S."/>
            <person name="Secka A."/>
            <person name="Antonio M."/>
            <person name="Oren A."/>
            <person name="Chaudhuri R.R."/>
            <person name="La Ragione R."/>
            <person name="Hildebrand F."/>
            <person name="Pallen M.J."/>
        </authorList>
    </citation>
    <scope>NUCLEOTIDE SEQUENCE</scope>
    <source>
        <strain evidence="3">ChiBcec15-4380</strain>
    </source>
</reference>
<evidence type="ECO:0000259" key="2">
    <source>
        <dbReference type="Pfam" id="PF02272"/>
    </source>
</evidence>
<organism evidence="3 4">
    <name type="scientific">Candidatus Avoscillospira avicola</name>
    <dbReference type="NCBI Taxonomy" id="2840706"/>
    <lineage>
        <taxon>Bacteria</taxon>
        <taxon>Bacillati</taxon>
        <taxon>Bacillota</taxon>
        <taxon>Clostridia</taxon>
        <taxon>Eubacteriales</taxon>
        <taxon>Oscillospiraceae</taxon>
        <taxon>Oscillospiraceae incertae sedis</taxon>
        <taxon>Candidatus Avoscillospira</taxon>
    </lineage>
</organism>
<dbReference type="GO" id="GO:0003676">
    <property type="term" value="F:nucleic acid binding"/>
    <property type="evidence" value="ECO:0007669"/>
    <property type="project" value="InterPro"/>
</dbReference>
<dbReference type="AlphaFoldDB" id="A0A9D1DIQ4"/>
<protein>
    <submittedName>
        <fullName evidence="3">DHH family phosphoesterase</fullName>
    </submittedName>
</protein>
<dbReference type="InterPro" id="IPR038763">
    <property type="entry name" value="DHH_sf"/>
</dbReference>
<comment type="caution">
    <text evidence="3">The sequence shown here is derived from an EMBL/GenBank/DDBJ whole genome shotgun (WGS) entry which is preliminary data.</text>
</comment>
<sequence length="319" mass="33965">MMKKPEDAARWLLERDHFLILTHVRPDGDTTGCAIALCLGLRSLGKDAWIWKNPQFSGRFLPRMDGMLRTDLAADATLVAVDMATESLLPHGAEDFAGKSRLCIDHHPSNTFYAGETLLDASCAGCGELIYQVLEAMGVAITPAMAEAVYIAISTDTGCFRFSNTSAQTFETAAACVAHGAQIAPINRQLFEIKTKGRLQLEARMMTDMEFYCGGTVAICCLPQSLVEELGVSEDDLDSISGFPRTVEGVLVGAVLRDSEPGKVKFSVRTAPGYNASTYCAALGGGGHAAAAGAAIPGTLAEGKAALLAVLRQDKTLWK</sequence>